<comment type="caution">
    <text evidence="1">The sequence shown here is derived from an EMBL/GenBank/DDBJ whole genome shotgun (WGS) entry which is preliminary data.</text>
</comment>
<protein>
    <recommendedName>
        <fullName evidence="3">Lipoprotein</fullName>
    </recommendedName>
</protein>
<dbReference type="EMBL" id="RCCE01000002">
    <property type="protein sequence ID" value="RLJ59372.1"/>
    <property type="molecule type" value="Genomic_DNA"/>
</dbReference>
<proteinExistence type="predicted"/>
<evidence type="ECO:0000313" key="1">
    <source>
        <dbReference type="EMBL" id="RLJ59372.1"/>
    </source>
</evidence>
<dbReference type="RefSeq" id="WP_121023084.1">
    <property type="nucleotide sequence ID" value="NZ_RCCE01000002.1"/>
</dbReference>
<gene>
    <name evidence="1" type="ORF">BCF46_1521</name>
</gene>
<accession>A0A497WS03</accession>
<reference evidence="1 2" key="1">
    <citation type="submission" date="2018-10" db="EMBL/GenBank/DDBJ databases">
        <title>Genomic Encyclopedia of Archaeal and Bacterial Type Strains, Phase II (KMG-II): from individual species to whole genera.</title>
        <authorList>
            <person name="Goeker M."/>
        </authorList>
    </citation>
    <scope>NUCLEOTIDE SEQUENCE [LARGE SCALE GENOMIC DNA]</scope>
    <source>
        <strain evidence="1 2">DSM 29466</strain>
    </source>
</reference>
<organism evidence="1 2">
    <name type="scientific">Litoreibacter meonggei</name>
    <dbReference type="NCBI Taxonomy" id="1049199"/>
    <lineage>
        <taxon>Bacteria</taxon>
        <taxon>Pseudomonadati</taxon>
        <taxon>Pseudomonadota</taxon>
        <taxon>Alphaproteobacteria</taxon>
        <taxon>Rhodobacterales</taxon>
        <taxon>Roseobacteraceae</taxon>
        <taxon>Litoreibacter</taxon>
    </lineage>
</organism>
<dbReference type="AlphaFoldDB" id="A0A497WS03"/>
<name>A0A497WS03_9RHOB</name>
<evidence type="ECO:0000313" key="2">
    <source>
        <dbReference type="Proteomes" id="UP000269157"/>
    </source>
</evidence>
<keyword evidence="2" id="KW-1185">Reference proteome</keyword>
<dbReference type="Proteomes" id="UP000269157">
    <property type="component" value="Unassembled WGS sequence"/>
</dbReference>
<sequence length="252" mass="27230">MKIPLVLFAASIAVFSGCEKSATISLNYATTGIGVHNAAKYDVGKVFVWQPANNLVRDLADVDARASGYSETPVQATTDTAREVRGFVTSNNFQATPAQRASMELKASNATNIAYSNYKISTSDDTRGAMAAYINARPEAVAADWALDEAIASGGTYYVTVFKTIETETASLEVGRELSGSASVNVPSVEGDVNISLSDTSAIQCNGRQRCFFDVRIYQPYRNGSGNYDFRRPLSKGVDRRAFVEDLRGSIR</sequence>
<evidence type="ECO:0008006" key="3">
    <source>
        <dbReference type="Google" id="ProtNLM"/>
    </source>
</evidence>
<dbReference type="PROSITE" id="PS51257">
    <property type="entry name" value="PROKAR_LIPOPROTEIN"/>
    <property type="match status" value="1"/>
</dbReference>